<feature type="region of interest" description="Disordered" evidence="1">
    <location>
        <begin position="296"/>
        <end position="317"/>
    </location>
</feature>
<reference evidence="6" key="1">
    <citation type="submission" date="2025-08" db="UniProtKB">
        <authorList>
            <consortium name="RefSeq"/>
        </authorList>
    </citation>
    <scope>IDENTIFICATION</scope>
</reference>
<dbReference type="Pfam" id="PF01369">
    <property type="entry name" value="Sec7"/>
    <property type="match status" value="1"/>
</dbReference>
<feature type="region of interest" description="Disordered" evidence="1">
    <location>
        <begin position="942"/>
        <end position="977"/>
    </location>
</feature>
<dbReference type="Pfam" id="PF00595">
    <property type="entry name" value="PDZ"/>
    <property type="match status" value="1"/>
</dbReference>
<dbReference type="CDD" id="cd00171">
    <property type="entry name" value="Sec7"/>
    <property type="match status" value="1"/>
</dbReference>
<sequence>MDEMTDGVKTLNLQRALSGGFGFSLMGGKGTSFPPVICDVLSNSPASRCEQMQVGDIILEINGELVEGKTTKEVVTSLMRSPDDLILKVKEDAETKSRVLKFLEPLENPPGSNPKIRVKTIGHASPKHKQQKIKESSPVRPGSTQPSPPATPNGQTDDSRPENGQSSVSLESTKLDSSSGELGDVDVKQCKSGGVIIVETPDSDLPSPVKTNNIHPSDHRLTGGAPINGIGRDQLRDRDMPSARQVYAANAYSFSSDSSVSDIPSVQVMTTVAQIHREDSSLIARTLPDQEMTDVMDGQLHSSPNCKHADQESDLRHNDINRNVSKMPMVSLAESESSQSELSSQASSCPSEGPLADSPLRTHRLAAASKHPTGKDAAERATQVDLSLAGEKETDSVTYDSGYASTSSVAKQCSNFSHSQSSQTNLDADASKSMENPPDEQQPTEPRQATTLVHHGSDAMEPWTGGMGSRTSSDHSVNSEESECLDMDSLGNALQAGSKNLDVPSAQRLAKRLFMLDGFKRSDVAKHLSKRNDFSKLVAEEYVTYFDFTNLPLDIALRKFLAKIAVSGETQERERVLLHFSTRYQQCNEIEFRSVDAVNALTCALMLLNTDLHGQNIAKKMSLSAFISNLERMNEGEDFSREMLKTFYQSIKSKPLEWACDEEEKLLKRGSRTGNGTMTVGSNPFLEVQNDPNAPVYIKGYIMRKVTRDAEGKKNPKGKRAWKMFYATVKGLILYLHKSEMHHQMHFNTPKEAVSIHHSLSSKVSNYSKRPNVFNLRLANWREFFIQCLPCDRQTPEAGAASASNTSQGSSDSQDLQNWMQALNLAAAVHSAPPLPAAVGLQKTFRRPLLPSSPSKLNTQEQLGSHERKVESIEQELEDHRSYPPDQGQRASVMKDYQTKQEYLEYELSRFKTYIYLLRSQLVAQQTTAIGKYTLEEVMPQPTQSMDSMSSTSSVSSLEGSQGSGQPQQPQNKNPIMHHSKKFKDQTFVFENVSQMYYDSDDANSCHDSTDDTDEEDEEEDDIDEETGCQAEDDFVMVPSPLPLNQFDEMTKL</sequence>
<dbReference type="Pfam" id="PF15410">
    <property type="entry name" value="PH_9"/>
    <property type="match status" value="1"/>
</dbReference>
<evidence type="ECO:0000259" key="2">
    <source>
        <dbReference type="PROSITE" id="PS50003"/>
    </source>
</evidence>
<dbReference type="Gene3D" id="2.30.29.30">
    <property type="entry name" value="Pleckstrin-homology domain (PH domain)/Phosphotyrosine-binding domain (PTB)"/>
    <property type="match status" value="1"/>
</dbReference>
<dbReference type="RefSeq" id="XP_022108188.1">
    <property type="nucleotide sequence ID" value="XM_022252496.1"/>
</dbReference>
<dbReference type="SUPFAM" id="SSF50156">
    <property type="entry name" value="PDZ domain-like"/>
    <property type="match status" value="1"/>
</dbReference>
<dbReference type="PANTHER" id="PTHR10663">
    <property type="entry name" value="GUANYL-NUCLEOTIDE EXCHANGE FACTOR"/>
    <property type="match status" value="1"/>
</dbReference>
<evidence type="ECO:0000313" key="5">
    <source>
        <dbReference type="Proteomes" id="UP000694845"/>
    </source>
</evidence>
<feature type="compositionally biased region" description="Basic and acidic residues" evidence="1">
    <location>
        <begin position="864"/>
        <end position="883"/>
    </location>
</feature>
<feature type="compositionally biased region" description="Low complexity" evidence="1">
    <location>
        <begin position="942"/>
        <end position="971"/>
    </location>
</feature>
<dbReference type="CDD" id="cd00136">
    <property type="entry name" value="PDZ_canonical"/>
    <property type="match status" value="1"/>
</dbReference>
<dbReference type="SUPFAM" id="SSF48425">
    <property type="entry name" value="Sec7 domain"/>
    <property type="match status" value="1"/>
</dbReference>
<dbReference type="SMART" id="SM00222">
    <property type="entry name" value="Sec7"/>
    <property type="match status" value="1"/>
</dbReference>
<name>A0A8B7ZRI0_ACAPL</name>
<dbReference type="OrthoDB" id="2157641at2759"/>
<dbReference type="PANTHER" id="PTHR10663:SF376">
    <property type="entry name" value="PH AND SEC7 DOMAIN-CONTAINING PROTEIN"/>
    <property type="match status" value="1"/>
</dbReference>
<dbReference type="GO" id="GO:0005085">
    <property type="term" value="F:guanyl-nucleotide exchange factor activity"/>
    <property type="evidence" value="ECO:0007669"/>
    <property type="project" value="InterPro"/>
</dbReference>
<feature type="compositionally biased region" description="Polar residues" evidence="1">
    <location>
        <begin position="852"/>
        <end position="863"/>
    </location>
</feature>
<feature type="compositionally biased region" description="Polar residues" evidence="1">
    <location>
        <begin position="439"/>
        <end position="451"/>
    </location>
</feature>
<dbReference type="PROSITE" id="PS50106">
    <property type="entry name" value="PDZ"/>
    <property type="match status" value="1"/>
</dbReference>
<feature type="region of interest" description="Disordered" evidence="1">
    <location>
        <begin position="796"/>
        <end position="815"/>
    </location>
</feature>
<dbReference type="SMART" id="SM00228">
    <property type="entry name" value="PDZ"/>
    <property type="match status" value="1"/>
</dbReference>
<feature type="region of interest" description="Disordered" evidence="1">
    <location>
        <begin position="414"/>
        <end position="477"/>
    </location>
</feature>
<dbReference type="GeneID" id="110988645"/>
<feature type="compositionally biased region" description="Basic and acidic residues" evidence="1">
    <location>
        <begin position="307"/>
        <end position="317"/>
    </location>
</feature>
<organism evidence="5 6">
    <name type="scientific">Acanthaster planci</name>
    <name type="common">Crown-of-thorns starfish</name>
    <dbReference type="NCBI Taxonomy" id="133434"/>
    <lineage>
        <taxon>Eukaryota</taxon>
        <taxon>Metazoa</taxon>
        <taxon>Echinodermata</taxon>
        <taxon>Eleutherozoa</taxon>
        <taxon>Asterozoa</taxon>
        <taxon>Asteroidea</taxon>
        <taxon>Valvatacea</taxon>
        <taxon>Valvatida</taxon>
        <taxon>Acanthasteridae</taxon>
        <taxon>Acanthaster</taxon>
    </lineage>
</organism>
<feature type="region of interest" description="Disordered" evidence="1">
    <location>
        <begin position="123"/>
        <end position="228"/>
    </location>
</feature>
<dbReference type="Gene3D" id="2.30.42.10">
    <property type="match status" value="1"/>
</dbReference>
<dbReference type="Proteomes" id="UP000694845">
    <property type="component" value="Unplaced"/>
</dbReference>
<evidence type="ECO:0000259" key="4">
    <source>
        <dbReference type="PROSITE" id="PS50190"/>
    </source>
</evidence>
<proteinExistence type="predicted"/>
<feature type="domain" description="PDZ" evidence="3">
    <location>
        <begin position="10"/>
        <end position="93"/>
    </location>
</feature>
<dbReference type="PROSITE" id="PS50003">
    <property type="entry name" value="PH_DOMAIN"/>
    <property type="match status" value="1"/>
</dbReference>
<dbReference type="InterPro" id="IPR036034">
    <property type="entry name" value="PDZ_sf"/>
</dbReference>
<dbReference type="AlphaFoldDB" id="A0A8B7ZRI0"/>
<dbReference type="OMA" id="MTDGVKT"/>
<feature type="compositionally biased region" description="Polar residues" evidence="1">
    <location>
        <begin position="802"/>
        <end position="815"/>
    </location>
</feature>
<dbReference type="PROSITE" id="PS50190">
    <property type="entry name" value="SEC7"/>
    <property type="match status" value="1"/>
</dbReference>
<dbReference type="InterPro" id="IPR011993">
    <property type="entry name" value="PH-like_dom_sf"/>
</dbReference>
<evidence type="ECO:0000259" key="3">
    <source>
        <dbReference type="PROSITE" id="PS50106"/>
    </source>
</evidence>
<dbReference type="GO" id="GO:0032012">
    <property type="term" value="P:regulation of ARF protein signal transduction"/>
    <property type="evidence" value="ECO:0007669"/>
    <property type="project" value="InterPro"/>
</dbReference>
<feature type="compositionally biased region" description="Low complexity" evidence="1">
    <location>
        <begin position="331"/>
        <end position="348"/>
    </location>
</feature>
<feature type="region of interest" description="Disordered" evidence="1">
    <location>
        <begin position="330"/>
        <end position="389"/>
    </location>
</feature>
<feature type="compositionally biased region" description="Polar residues" evidence="1">
    <location>
        <begin position="414"/>
        <end position="426"/>
    </location>
</feature>
<keyword evidence="5" id="KW-1185">Reference proteome</keyword>
<accession>A0A8B7ZRI0</accession>
<feature type="compositionally biased region" description="Polar residues" evidence="1">
    <location>
        <begin position="152"/>
        <end position="180"/>
    </location>
</feature>
<feature type="region of interest" description="Disordered" evidence="1">
    <location>
        <begin position="999"/>
        <end position="1053"/>
    </location>
</feature>
<dbReference type="InterPro" id="IPR041681">
    <property type="entry name" value="PH_9"/>
</dbReference>
<dbReference type="FunFam" id="1.10.1000.11:FF:000002">
    <property type="entry name" value="Cytohesin 1"/>
    <property type="match status" value="1"/>
</dbReference>
<dbReference type="InterPro" id="IPR000904">
    <property type="entry name" value="Sec7_dom"/>
</dbReference>
<feature type="domain" description="PH" evidence="2">
    <location>
        <begin position="695"/>
        <end position="828"/>
    </location>
</feature>
<gene>
    <name evidence="6" type="primary">LOC110988645</name>
</gene>
<feature type="compositionally biased region" description="Acidic residues" evidence="1">
    <location>
        <begin position="1011"/>
        <end position="1035"/>
    </location>
</feature>
<dbReference type="InterPro" id="IPR035999">
    <property type="entry name" value="Sec7_dom_sf"/>
</dbReference>
<dbReference type="SMART" id="SM00233">
    <property type="entry name" value="PH"/>
    <property type="match status" value="1"/>
</dbReference>
<protein>
    <submittedName>
        <fullName evidence="6">PH and SEC7 domain-containing protein 2-like isoform X2</fullName>
    </submittedName>
</protein>
<evidence type="ECO:0000256" key="1">
    <source>
        <dbReference type="SAM" id="MobiDB-lite"/>
    </source>
</evidence>
<feature type="region of interest" description="Disordered" evidence="1">
    <location>
        <begin position="849"/>
        <end position="893"/>
    </location>
</feature>
<dbReference type="InterPro" id="IPR001849">
    <property type="entry name" value="PH_domain"/>
</dbReference>
<dbReference type="Gene3D" id="1.10.1000.11">
    <property type="entry name" value="Arf Nucleotide-binding Site Opener,domain 2"/>
    <property type="match status" value="1"/>
</dbReference>
<evidence type="ECO:0000313" key="6">
    <source>
        <dbReference type="RefSeq" id="XP_022108188.1"/>
    </source>
</evidence>
<feature type="domain" description="SEC7" evidence="4">
    <location>
        <begin position="468"/>
        <end position="654"/>
    </location>
</feature>
<dbReference type="InterPro" id="IPR001478">
    <property type="entry name" value="PDZ"/>
</dbReference>
<dbReference type="SUPFAM" id="SSF50729">
    <property type="entry name" value="PH domain-like"/>
    <property type="match status" value="1"/>
</dbReference>
<dbReference type="InterPro" id="IPR023394">
    <property type="entry name" value="Sec7_C_sf"/>
</dbReference>